<dbReference type="RefSeq" id="WP_216836862.1">
    <property type="nucleotide sequence ID" value="NZ_JAFNJS010000003.1"/>
</dbReference>
<sequence length="124" mass="13048">MPARKAGGPSRMAQLIRAAEAMPAAVVACDVASLVEAHLPPDDAVAAGEVAAELLRLALSGAWRPLPLLRMAEAAAHLAAARMDYAAWRASDFPAPDVGRMMDDSIAWRRAHHPAPRAGNVRPA</sequence>
<gene>
    <name evidence="1" type="ORF">ACFOD3_12890</name>
</gene>
<reference evidence="2" key="1">
    <citation type="journal article" date="2019" name="Int. J. Syst. Evol. Microbiol.">
        <title>The Global Catalogue of Microorganisms (GCM) 10K type strain sequencing project: providing services to taxonomists for standard genome sequencing and annotation.</title>
        <authorList>
            <consortium name="The Broad Institute Genomics Platform"/>
            <consortium name="The Broad Institute Genome Sequencing Center for Infectious Disease"/>
            <person name="Wu L."/>
            <person name="Ma J."/>
        </authorList>
    </citation>
    <scope>NUCLEOTIDE SEQUENCE [LARGE SCALE GENOMIC DNA]</scope>
    <source>
        <strain evidence="2">CGMCC 1.16855</strain>
    </source>
</reference>
<dbReference type="EMBL" id="JBHRSB010000003">
    <property type="protein sequence ID" value="MFC3000795.1"/>
    <property type="molecule type" value="Genomic_DNA"/>
</dbReference>
<comment type="caution">
    <text evidence="1">The sequence shown here is derived from an EMBL/GenBank/DDBJ whole genome shotgun (WGS) entry which is preliminary data.</text>
</comment>
<evidence type="ECO:0000313" key="1">
    <source>
        <dbReference type="EMBL" id="MFC3000795.1"/>
    </source>
</evidence>
<name>A0ABV7BXT2_9PROT</name>
<dbReference type="Proteomes" id="UP001595420">
    <property type="component" value="Unassembled WGS sequence"/>
</dbReference>
<protein>
    <submittedName>
        <fullName evidence="1">Uncharacterized protein</fullName>
    </submittedName>
</protein>
<proteinExistence type="predicted"/>
<organism evidence="1 2">
    <name type="scientific">Falsiroseomonas tokyonensis</name>
    <dbReference type="NCBI Taxonomy" id="430521"/>
    <lineage>
        <taxon>Bacteria</taxon>
        <taxon>Pseudomonadati</taxon>
        <taxon>Pseudomonadota</taxon>
        <taxon>Alphaproteobacteria</taxon>
        <taxon>Acetobacterales</taxon>
        <taxon>Roseomonadaceae</taxon>
        <taxon>Falsiroseomonas</taxon>
    </lineage>
</organism>
<accession>A0ABV7BXT2</accession>
<keyword evidence="2" id="KW-1185">Reference proteome</keyword>
<evidence type="ECO:0000313" key="2">
    <source>
        <dbReference type="Proteomes" id="UP001595420"/>
    </source>
</evidence>